<keyword evidence="2 7" id="KW-0812">Transmembrane</keyword>
<evidence type="ECO:0000313" key="10">
    <source>
        <dbReference type="Proteomes" id="UP001056012"/>
    </source>
</evidence>
<evidence type="ECO:0000256" key="4">
    <source>
        <dbReference type="ARBA" id="ARBA00023136"/>
    </source>
</evidence>
<proteinExistence type="inferred from homology"/>
<dbReference type="PANTHER" id="PTHR33048">
    <property type="entry name" value="PTH11-LIKE INTEGRAL MEMBRANE PROTEIN (AFU_ORTHOLOGUE AFUA_5G11245)"/>
    <property type="match status" value="1"/>
</dbReference>
<feature type="domain" description="Rhodopsin" evidence="8">
    <location>
        <begin position="50"/>
        <end position="288"/>
    </location>
</feature>
<keyword evidence="3 7" id="KW-1133">Transmembrane helix</keyword>
<evidence type="ECO:0000256" key="7">
    <source>
        <dbReference type="SAM" id="Phobius"/>
    </source>
</evidence>
<feature type="transmembrane region" description="Helical" evidence="7">
    <location>
        <begin position="105"/>
        <end position="132"/>
    </location>
</feature>
<dbReference type="InterPro" id="IPR049326">
    <property type="entry name" value="Rhodopsin_dom_fungi"/>
</dbReference>
<evidence type="ECO:0000256" key="3">
    <source>
        <dbReference type="ARBA" id="ARBA00022989"/>
    </source>
</evidence>
<sequence>MTNVDGVITIIPPPEGYVVDFANPQRTLMTEAYTLFIAENILALTFLVQRLYTKIRLMKQFQIDDVFVILAWMLSVATQALLIRGFAAGVIGVHAWEISIDQFGYYSRLILAAPLVYAPCCALSKITLCIFYSRLSPAQGFQAAVWTTVFICAGAYTAIFFSLIFACKPIAASWNPLLLAVATCTNRGAIYIATAVIGVVTDVILITIPIPTIWGLQMPRKQKIGLTVIFGIGSITMVTSIIRLVVLIPALTNPDQTWIIAVGCIWIIVESNLFIICCCLPTLRRFFRHVAPHIIGESSRGSSGKGSSGQNRMLHSWKSSKSGPKRQYDTLMNTVDGGKGDDEIPLAGVEAKEAMQGRQSKIQVGARECKDSDSEEAILYERTVDVTYETRPAAAQLNPRAHAV</sequence>
<dbReference type="VEuPathDB" id="FungiDB:yc1106_08382"/>
<protein>
    <recommendedName>
        <fullName evidence="8">Rhodopsin domain-containing protein</fullName>
    </recommendedName>
</protein>
<dbReference type="InterPro" id="IPR052337">
    <property type="entry name" value="SAT4-like"/>
</dbReference>
<feature type="transmembrane region" description="Helical" evidence="7">
    <location>
        <begin position="144"/>
        <end position="171"/>
    </location>
</feature>
<feature type="transmembrane region" description="Helical" evidence="7">
    <location>
        <begin position="258"/>
        <end position="283"/>
    </location>
</feature>
<dbReference type="GO" id="GO:0016020">
    <property type="term" value="C:membrane"/>
    <property type="evidence" value="ECO:0007669"/>
    <property type="project" value="UniProtKB-SubCell"/>
</dbReference>
<keyword evidence="10" id="KW-1185">Reference proteome</keyword>
<evidence type="ECO:0000313" key="9">
    <source>
        <dbReference type="EMBL" id="USP81108.1"/>
    </source>
</evidence>
<evidence type="ECO:0000256" key="2">
    <source>
        <dbReference type="ARBA" id="ARBA00022692"/>
    </source>
</evidence>
<organism evidence="9 10">
    <name type="scientific">Curvularia clavata</name>
    <dbReference type="NCBI Taxonomy" id="95742"/>
    <lineage>
        <taxon>Eukaryota</taxon>
        <taxon>Fungi</taxon>
        <taxon>Dikarya</taxon>
        <taxon>Ascomycota</taxon>
        <taxon>Pezizomycotina</taxon>
        <taxon>Dothideomycetes</taxon>
        <taxon>Pleosporomycetidae</taxon>
        <taxon>Pleosporales</taxon>
        <taxon>Pleosporineae</taxon>
        <taxon>Pleosporaceae</taxon>
        <taxon>Curvularia</taxon>
    </lineage>
</organism>
<reference evidence="9" key="1">
    <citation type="submission" date="2021-12" db="EMBL/GenBank/DDBJ databases">
        <title>Curvularia clavata genome.</title>
        <authorList>
            <person name="Cao Y."/>
        </authorList>
    </citation>
    <scope>NUCLEOTIDE SEQUENCE</scope>
    <source>
        <strain evidence="9">Yc1106</strain>
    </source>
</reference>
<evidence type="ECO:0000256" key="1">
    <source>
        <dbReference type="ARBA" id="ARBA00004141"/>
    </source>
</evidence>
<keyword evidence="4 7" id="KW-0472">Membrane</keyword>
<evidence type="ECO:0000256" key="6">
    <source>
        <dbReference type="SAM" id="MobiDB-lite"/>
    </source>
</evidence>
<comment type="subcellular location">
    <subcellularLocation>
        <location evidence="1">Membrane</location>
        <topology evidence="1">Multi-pass membrane protein</topology>
    </subcellularLocation>
</comment>
<evidence type="ECO:0000259" key="8">
    <source>
        <dbReference type="Pfam" id="PF20684"/>
    </source>
</evidence>
<dbReference type="EMBL" id="CP089279">
    <property type="protein sequence ID" value="USP81108.1"/>
    <property type="molecule type" value="Genomic_DNA"/>
</dbReference>
<feature type="transmembrane region" description="Helical" evidence="7">
    <location>
        <begin position="228"/>
        <end position="252"/>
    </location>
</feature>
<evidence type="ECO:0000256" key="5">
    <source>
        <dbReference type="ARBA" id="ARBA00038359"/>
    </source>
</evidence>
<accession>A0A9Q8ZJ73</accession>
<dbReference type="OrthoDB" id="5342292at2759"/>
<dbReference type="Proteomes" id="UP001056012">
    <property type="component" value="Chromosome 6"/>
</dbReference>
<comment type="similarity">
    <text evidence="5">Belongs to the SAT4 family.</text>
</comment>
<feature type="transmembrane region" description="Helical" evidence="7">
    <location>
        <begin position="65"/>
        <end position="93"/>
    </location>
</feature>
<dbReference type="Pfam" id="PF20684">
    <property type="entry name" value="Fung_rhodopsin"/>
    <property type="match status" value="1"/>
</dbReference>
<gene>
    <name evidence="9" type="ORF">yc1106_08382</name>
</gene>
<feature type="transmembrane region" description="Helical" evidence="7">
    <location>
        <begin position="191"/>
        <end position="216"/>
    </location>
</feature>
<dbReference type="PANTHER" id="PTHR33048:SF124">
    <property type="entry name" value="INTEGRAL MEMBRANE PROTEIN"/>
    <property type="match status" value="1"/>
</dbReference>
<feature type="region of interest" description="Disordered" evidence="6">
    <location>
        <begin position="297"/>
        <end position="340"/>
    </location>
</feature>
<feature type="transmembrane region" description="Helical" evidence="7">
    <location>
        <begin position="32"/>
        <end position="53"/>
    </location>
</feature>
<name>A0A9Q8ZJ73_CURCL</name>
<dbReference type="AlphaFoldDB" id="A0A9Q8ZJ73"/>
<feature type="compositionally biased region" description="Polar residues" evidence="6">
    <location>
        <begin position="310"/>
        <end position="322"/>
    </location>
</feature>